<feature type="compositionally biased region" description="Basic and acidic residues" evidence="1">
    <location>
        <begin position="601"/>
        <end position="616"/>
    </location>
</feature>
<protein>
    <submittedName>
        <fullName evidence="2">Uncharacterized protein</fullName>
    </submittedName>
</protein>
<name>A0ABP0M263_9DINO</name>
<evidence type="ECO:0000256" key="1">
    <source>
        <dbReference type="SAM" id="MobiDB-lite"/>
    </source>
</evidence>
<dbReference type="EMBL" id="CAXAMN010015014">
    <property type="protein sequence ID" value="CAK9044837.1"/>
    <property type="molecule type" value="Genomic_DNA"/>
</dbReference>
<feature type="region of interest" description="Disordered" evidence="1">
    <location>
        <begin position="601"/>
        <end position="631"/>
    </location>
</feature>
<sequence>MLDRCNTWLLETYQHLADPLAVPGSEDRLPTGLAEVVESTHEIVDDISHPVYALGFNLDTSAGGKRLPMLHQTVSKIHCHHVKIHSRVDEALCNMRMSCRGSMVKATNTLQAVIMVKQLVDQGLTTHMQFIRSWNQQAPKQFQFVGKRLTALKLLFEDTPKDILDEILGHVAKHGWDGSVWSDDNLSSKKLYPKFQFPPKSKAWLPRTKTSTESMMAAVLFLQNRHDRMADKGNQKRKPDVHFVEEVSMKAACAVNLMTEFVDTCPVDRKEVFAQWIQAWLNGDTKVDIELEQLLFDRVDKLDVRVQIPTFKRLSDKQVFHRPVVNLEKVENQLVIDQYHLQMKQIEYDVNVFKTWSKKTMNIEYARDQATWKWRRDRRLQALEAADLALSSCSKLVVFEGRKTERAIQETMTFKKNCVQSKLGLDNSSQITQVIYYNCSAPCLITADNLENGLELMSWRLSDQMQSIGVMLCPAFSHQRGRVFLEEKTILERLVRNHKLDARDQRPMSYQGRLIFASPLELSKNCWFSCDLRKTQRTTEIAQLSPKKMREIEDVDPDAVISEKRLFMPVSVVQQWRNHSLVGAEFQKVLDEFLKDYEIVEPKTETTEPNDKDPKRPAPTPLPSPSKKPRNALDASLICEANSITQAMLTECRIGSRDPPVFLQVRASNHIYLVNKGSKEFTANELHIAGFGRGSFRIVKNDADLPDGAIELSFSGHTDVIHFNGSLTTVGEVLKELRNRNPDCKVCYFKLKFAEDGNPHAFELIRTHRVVFVPRPEEKTSEMKEMNAAAREPLQVWNVSQAANIFWVMKFSSVKGLIPVKPAVYLKGHCSVGPGQALVISKP</sequence>
<accession>A0ABP0M263</accession>
<comment type="caution">
    <text evidence="2">The sequence shown here is derived from an EMBL/GenBank/DDBJ whole genome shotgun (WGS) entry which is preliminary data.</text>
</comment>
<reference evidence="2 3" key="1">
    <citation type="submission" date="2024-02" db="EMBL/GenBank/DDBJ databases">
        <authorList>
            <person name="Chen Y."/>
            <person name="Shah S."/>
            <person name="Dougan E. K."/>
            <person name="Thang M."/>
            <person name="Chan C."/>
        </authorList>
    </citation>
    <scope>NUCLEOTIDE SEQUENCE [LARGE SCALE GENOMIC DNA]</scope>
</reference>
<keyword evidence="3" id="KW-1185">Reference proteome</keyword>
<evidence type="ECO:0000313" key="2">
    <source>
        <dbReference type="EMBL" id="CAK9044837.1"/>
    </source>
</evidence>
<organism evidence="2 3">
    <name type="scientific">Durusdinium trenchii</name>
    <dbReference type="NCBI Taxonomy" id="1381693"/>
    <lineage>
        <taxon>Eukaryota</taxon>
        <taxon>Sar</taxon>
        <taxon>Alveolata</taxon>
        <taxon>Dinophyceae</taxon>
        <taxon>Suessiales</taxon>
        <taxon>Symbiodiniaceae</taxon>
        <taxon>Durusdinium</taxon>
    </lineage>
</organism>
<dbReference type="Proteomes" id="UP001642484">
    <property type="component" value="Unassembled WGS sequence"/>
</dbReference>
<gene>
    <name evidence="2" type="ORF">CCMP2556_LOCUS23534</name>
</gene>
<evidence type="ECO:0000313" key="3">
    <source>
        <dbReference type="Proteomes" id="UP001642484"/>
    </source>
</evidence>
<proteinExistence type="predicted"/>
<feature type="compositionally biased region" description="Pro residues" evidence="1">
    <location>
        <begin position="617"/>
        <end position="626"/>
    </location>
</feature>